<feature type="region of interest" description="Disordered" evidence="2">
    <location>
        <begin position="1"/>
        <end position="48"/>
    </location>
</feature>
<dbReference type="PROSITE" id="PS51462">
    <property type="entry name" value="NUDIX"/>
    <property type="match status" value="1"/>
</dbReference>
<dbReference type="PANTHER" id="PTHR21340:SF0">
    <property type="entry name" value="BIS(5'-NUCLEOSYL)-TETRAPHOSPHATASE [ASYMMETRICAL]"/>
    <property type="match status" value="1"/>
</dbReference>
<accession>A0ABX5VNL1</accession>
<evidence type="ECO:0000256" key="1">
    <source>
        <dbReference type="ARBA" id="ARBA00022801"/>
    </source>
</evidence>
<dbReference type="Pfam" id="PF00293">
    <property type="entry name" value="NUDIX"/>
    <property type="match status" value="1"/>
</dbReference>
<dbReference type="Gene3D" id="3.90.79.10">
    <property type="entry name" value="Nucleoside Triphosphate Pyrophosphohydrolase"/>
    <property type="match status" value="1"/>
</dbReference>
<feature type="domain" description="Nudix hydrolase" evidence="3">
    <location>
        <begin position="62"/>
        <end position="202"/>
    </location>
</feature>
<dbReference type="PROSITE" id="PS00893">
    <property type="entry name" value="NUDIX_BOX"/>
    <property type="match status" value="1"/>
</dbReference>
<dbReference type="InterPro" id="IPR015797">
    <property type="entry name" value="NUDIX_hydrolase-like_dom_sf"/>
</dbReference>
<evidence type="ECO:0000259" key="3">
    <source>
        <dbReference type="PROSITE" id="PS51462"/>
    </source>
</evidence>
<name>A0ABX5VNL1_9MICO</name>
<dbReference type="CDD" id="cd18877">
    <property type="entry name" value="NUDIX_Hydrolase"/>
    <property type="match status" value="1"/>
</dbReference>
<feature type="compositionally biased region" description="Basic and acidic residues" evidence="2">
    <location>
        <begin position="1"/>
        <end position="13"/>
    </location>
</feature>
<evidence type="ECO:0000313" key="5">
    <source>
        <dbReference type="Proteomes" id="UP000313948"/>
    </source>
</evidence>
<keyword evidence="5" id="KW-1185">Reference proteome</keyword>
<proteinExistence type="predicted"/>
<keyword evidence="1" id="KW-0378">Hydrolase</keyword>
<gene>
    <name evidence="4" type="ORF">FE251_02730</name>
</gene>
<sequence length="340" mass="35931">MGPAYERARRGREPCPPGVRRLTGHRATVCEAGPVPEPTPARPSGHTGDGWVECRCGARHWGRYGAAGLLLWRRLPAQDGGEPAGSHEVVLQHRATWSHHGGTWGVPGGAIDPGETDVAAALREACEEAGILPADVRVRASHRLDHGDWTYTTVVAEASADLTPRVSDPESLAVAWVEEEAVRERPLLPAFADALPALSGLLGRRLVLVVDGANTMGARPDGWWRDRAAATVRLRDGLAALARDGLPADGLGLPGHAWYPDVVLVAEGRARGVPGLPGGGGLGALTVVDAPGEGDETILAEAQRHVRQGADVVVVTSDRELRRRVEVAGARTVGPRLVLR</sequence>
<dbReference type="InterPro" id="IPR020084">
    <property type="entry name" value="NUDIX_hydrolase_CS"/>
</dbReference>
<dbReference type="InterPro" id="IPR051325">
    <property type="entry name" value="Nudix_hydrolase_domain"/>
</dbReference>
<evidence type="ECO:0000256" key="2">
    <source>
        <dbReference type="SAM" id="MobiDB-lite"/>
    </source>
</evidence>
<dbReference type="InterPro" id="IPR000086">
    <property type="entry name" value="NUDIX_hydrolase_dom"/>
</dbReference>
<dbReference type="PANTHER" id="PTHR21340">
    <property type="entry name" value="DIADENOSINE 5,5-P1,P4-TETRAPHOSPHATE PYROPHOSPHOHYDROLASE MUTT"/>
    <property type="match status" value="1"/>
</dbReference>
<organism evidence="4 5">
    <name type="scientific">Georgenia wutianyii</name>
    <dbReference type="NCBI Taxonomy" id="2585135"/>
    <lineage>
        <taxon>Bacteria</taxon>
        <taxon>Bacillati</taxon>
        <taxon>Actinomycetota</taxon>
        <taxon>Actinomycetes</taxon>
        <taxon>Micrococcales</taxon>
        <taxon>Bogoriellaceae</taxon>
        <taxon>Georgenia</taxon>
    </lineage>
</organism>
<dbReference type="Proteomes" id="UP000313948">
    <property type="component" value="Chromosome"/>
</dbReference>
<dbReference type="SUPFAM" id="SSF55811">
    <property type="entry name" value="Nudix"/>
    <property type="match status" value="1"/>
</dbReference>
<dbReference type="EMBL" id="CP040899">
    <property type="protein sequence ID" value="QDB78410.1"/>
    <property type="molecule type" value="Genomic_DNA"/>
</dbReference>
<evidence type="ECO:0000313" key="4">
    <source>
        <dbReference type="EMBL" id="QDB78410.1"/>
    </source>
</evidence>
<protein>
    <submittedName>
        <fullName evidence="4">NUDIX domain-containing protein</fullName>
    </submittedName>
</protein>
<reference evidence="4 5" key="1">
    <citation type="submission" date="2019-05" db="EMBL/GenBank/DDBJ databases">
        <title>Georgenia *** sp. nov., and Georgenia *** sp. nov., isolated from the intestinal contents of plateau pika (Ochotona curzoniae) in the Qinghai-Tibet plateau of China.</title>
        <authorList>
            <person name="Tian Z."/>
        </authorList>
    </citation>
    <scope>NUCLEOTIDE SEQUENCE [LARGE SCALE GENOMIC DNA]</scope>
    <source>
        <strain evidence="4 5">Z294</strain>
    </source>
</reference>